<dbReference type="STRING" id="1121449.SAMN02745704_00305"/>
<sequence>MLRVNIDKIAKKYSELGDEELLELGRGGQLTPEARLALKTELLKRGHKELGWIDEARAAATSAGRYALGGWLWGLFAFVGGVYPALSAWIALGAWNALEPSLTGAGVGHPPLVTILLWLTLFTGAAVFVLGPLSVVLFRREDPRAPALTRGVLYLVLLSALTQLLTLGPTLGVAHARRFLEAAGWFYSVHAVLAGFWLLYLNHSRRVRRALYRDEA</sequence>
<feature type="transmembrane region" description="Helical" evidence="1">
    <location>
        <begin position="115"/>
        <end position="139"/>
    </location>
</feature>
<keyword evidence="3" id="KW-1185">Reference proteome</keyword>
<dbReference type="EMBL" id="FUYC01000001">
    <property type="protein sequence ID" value="SKA72168.1"/>
    <property type="molecule type" value="Genomic_DNA"/>
</dbReference>
<evidence type="ECO:0000313" key="2">
    <source>
        <dbReference type="EMBL" id="SKA72168.1"/>
    </source>
</evidence>
<evidence type="ECO:0000256" key="1">
    <source>
        <dbReference type="SAM" id="Phobius"/>
    </source>
</evidence>
<organism evidence="2 3">
    <name type="scientific">Paucidesulfovibrio gracilis DSM 16080</name>
    <dbReference type="NCBI Taxonomy" id="1121449"/>
    <lineage>
        <taxon>Bacteria</taxon>
        <taxon>Pseudomonadati</taxon>
        <taxon>Thermodesulfobacteriota</taxon>
        <taxon>Desulfovibrionia</taxon>
        <taxon>Desulfovibrionales</taxon>
        <taxon>Desulfovibrionaceae</taxon>
        <taxon>Paucidesulfovibrio</taxon>
    </lineage>
</organism>
<gene>
    <name evidence="2" type="ORF">SAMN02745704_00305</name>
</gene>
<dbReference type="Proteomes" id="UP000190027">
    <property type="component" value="Unassembled WGS sequence"/>
</dbReference>
<keyword evidence="1" id="KW-0472">Membrane</keyword>
<accession>A0A1T4W534</accession>
<feature type="transmembrane region" description="Helical" evidence="1">
    <location>
        <begin position="182"/>
        <end position="201"/>
    </location>
</feature>
<keyword evidence="1" id="KW-0812">Transmembrane</keyword>
<feature type="transmembrane region" description="Helical" evidence="1">
    <location>
        <begin position="151"/>
        <end position="176"/>
    </location>
</feature>
<dbReference type="RefSeq" id="WP_078715880.1">
    <property type="nucleotide sequence ID" value="NZ_FUYC01000001.1"/>
</dbReference>
<keyword evidence="1" id="KW-1133">Transmembrane helix</keyword>
<dbReference type="AlphaFoldDB" id="A0A1T4W534"/>
<feature type="transmembrane region" description="Helical" evidence="1">
    <location>
        <begin position="71"/>
        <end position="95"/>
    </location>
</feature>
<proteinExistence type="predicted"/>
<protein>
    <submittedName>
        <fullName evidence="2">Uncharacterized protein</fullName>
    </submittedName>
</protein>
<evidence type="ECO:0000313" key="3">
    <source>
        <dbReference type="Proteomes" id="UP000190027"/>
    </source>
</evidence>
<reference evidence="2 3" key="1">
    <citation type="submission" date="2017-02" db="EMBL/GenBank/DDBJ databases">
        <authorList>
            <person name="Peterson S.W."/>
        </authorList>
    </citation>
    <scope>NUCLEOTIDE SEQUENCE [LARGE SCALE GENOMIC DNA]</scope>
    <source>
        <strain evidence="2 3">DSM 16080</strain>
    </source>
</reference>
<name>A0A1T4W534_9BACT</name>